<dbReference type="PATRIC" id="fig|45074.5.peg.315"/>
<evidence type="ECO:0000313" key="2">
    <source>
        <dbReference type="Proteomes" id="UP000054703"/>
    </source>
</evidence>
<evidence type="ECO:0008006" key="3">
    <source>
        <dbReference type="Google" id="ProtNLM"/>
    </source>
</evidence>
<dbReference type="RefSeq" id="WP_058512773.1">
    <property type="nucleotide sequence ID" value="NZ_CAAAIH010000013.1"/>
</dbReference>
<dbReference type="OrthoDB" id="5653126at2"/>
<organism evidence="1 2">
    <name type="scientific">Legionella santicrucis</name>
    <dbReference type="NCBI Taxonomy" id="45074"/>
    <lineage>
        <taxon>Bacteria</taxon>
        <taxon>Pseudomonadati</taxon>
        <taxon>Pseudomonadota</taxon>
        <taxon>Gammaproteobacteria</taxon>
        <taxon>Legionellales</taxon>
        <taxon>Legionellaceae</taxon>
        <taxon>Legionella</taxon>
    </lineage>
</organism>
<dbReference type="AlphaFoldDB" id="A0A0W0ZFP1"/>
<gene>
    <name evidence="1" type="ORF">Lsan_0297</name>
</gene>
<sequence>MTAMKYDSNEERIKFCNEIVPTERYSYRQKIFVTLNTQEFEAKVKSFLSTDTPFAGSKPPLQKASELFKESFIIGEAHADISPKKFLIENIKNMKEHGCEILFMEHLFYDTQEELDKFFETGDISDILMQQLNAMNRHGTSHFYGPTRDISASLWNEHDYIAVLHAARKAGVRIVGVDISTVYETQAIDIGSEQKTNTRIPYMNYTAAKIMQREISSLPPEKKWCGLMGNAHVSTFEDTPGITDIFGVRSVYVFDQQNWKNSDTRCKKVAEFNTESVILGGRDIFKGEAIFKIDPRSSTTSLINSNPATRFRDFLDRNRSHKPLTTKQENLAIQYLASLKIDELCKHFGFNDKEIQHLSSYHFVDKITPVNLSKPKNENDTFCFQIEENHLRAKPYTLYVSKDKLIEFAALQQLEMKQQKAHEHSFSPS</sequence>
<keyword evidence="2" id="KW-1185">Reference proteome</keyword>
<protein>
    <recommendedName>
        <fullName evidence="3">Haem-binding uptake Tiki superfamily ChaN domain-containing protein</fullName>
    </recommendedName>
</protein>
<comment type="caution">
    <text evidence="1">The sequence shown here is derived from an EMBL/GenBank/DDBJ whole genome shotgun (WGS) entry which is preliminary data.</text>
</comment>
<dbReference type="Gene3D" id="3.40.50.11550">
    <property type="match status" value="1"/>
</dbReference>
<evidence type="ECO:0000313" key="1">
    <source>
        <dbReference type="EMBL" id="KTD67638.1"/>
    </source>
</evidence>
<proteinExistence type="predicted"/>
<dbReference type="Proteomes" id="UP000054703">
    <property type="component" value="Unassembled WGS sequence"/>
</dbReference>
<dbReference type="STRING" id="45074.Lsan_0297"/>
<dbReference type="SUPFAM" id="SSF159501">
    <property type="entry name" value="EreA/ChaN-like"/>
    <property type="match status" value="1"/>
</dbReference>
<dbReference type="EMBL" id="LNYU01000006">
    <property type="protein sequence ID" value="KTD67638.1"/>
    <property type="molecule type" value="Genomic_DNA"/>
</dbReference>
<reference evidence="1 2" key="1">
    <citation type="submission" date="2015-11" db="EMBL/GenBank/DDBJ databases">
        <title>Genomic analysis of 38 Legionella species identifies large and diverse effector repertoires.</title>
        <authorList>
            <person name="Burstein D."/>
            <person name="Amaro F."/>
            <person name="Zusman T."/>
            <person name="Lifshitz Z."/>
            <person name="Cohen O."/>
            <person name="Gilbert J.A."/>
            <person name="Pupko T."/>
            <person name="Shuman H.A."/>
            <person name="Segal G."/>
        </authorList>
    </citation>
    <scope>NUCLEOTIDE SEQUENCE [LARGE SCALE GENOMIC DNA]</scope>
    <source>
        <strain evidence="1 2">SC-63-C7</strain>
    </source>
</reference>
<dbReference type="CDD" id="cd14729">
    <property type="entry name" value="RtxA-like"/>
    <property type="match status" value="1"/>
</dbReference>
<accession>A0A0W0ZFP1</accession>
<name>A0A0W0ZFP1_9GAMM</name>